<evidence type="ECO:0000256" key="5">
    <source>
        <dbReference type="ARBA" id="ARBA00047720"/>
    </source>
</evidence>
<feature type="domain" description="Amidohydrolase-related" evidence="7">
    <location>
        <begin position="81"/>
        <end position="360"/>
    </location>
</feature>
<dbReference type="SUPFAM" id="SSF51556">
    <property type="entry name" value="Metallo-dependent hydrolases"/>
    <property type="match status" value="1"/>
</dbReference>
<dbReference type="GO" id="GO:0000034">
    <property type="term" value="F:adenine deaminase activity"/>
    <property type="evidence" value="ECO:0007669"/>
    <property type="project" value="UniProtKB-EC"/>
</dbReference>
<evidence type="ECO:0000259" key="7">
    <source>
        <dbReference type="Pfam" id="PF01979"/>
    </source>
</evidence>
<dbReference type="HAMAP" id="MF_01518">
    <property type="entry name" value="Adenine_deamin"/>
    <property type="match status" value="1"/>
</dbReference>
<dbReference type="PANTHER" id="PTHR11113:SF2">
    <property type="entry name" value="ADENINE DEAMINASE"/>
    <property type="match status" value="1"/>
</dbReference>
<evidence type="ECO:0000256" key="4">
    <source>
        <dbReference type="ARBA" id="ARBA00023211"/>
    </source>
</evidence>
<dbReference type="Pfam" id="PF13382">
    <property type="entry name" value="Adenine_deam_C"/>
    <property type="match status" value="1"/>
</dbReference>
<dbReference type="Pfam" id="PF01979">
    <property type="entry name" value="Amidohydro_1"/>
    <property type="match status" value="1"/>
</dbReference>
<evidence type="ECO:0000256" key="6">
    <source>
        <dbReference type="HAMAP-Rule" id="MF_01518"/>
    </source>
</evidence>
<dbReference type="EC" id="3.5.4.2" evidence="2 6"/>
<keyword evidence="4 6" id="KW-0464">Manganese</keyword>
<dbReference type="NCBIfam" id="TIGR01178">
    <property type="entry name" value="ade"/>
    <property type="match status" value="1"/>
</dbReference>
<reference evidence="9 10" key="1">
    <citation type="submission" date="2021-03" db="EMBL/GenBank/DDBJ databases">
        <title>Genomic Encyclopedia of Type Strains, Phase IV (KMG-IV): sequencing the most valuable type-strain genomes for metagenomic binning, comparative biology and taxonomic classification.</title>
        <authorList>
            <person name="Goeker M."/>
        </authorList>
    </citation>
    <scope>NUCLEOTIDE SEQUENCE [LARGE SCALE GENOMIC DNA]</scope>
    <source>
        <strain evidence="9 10">DSM 24738</strain>
    </source>
</reference>
<proteinExistence type="inferred from homology"/>
<evidence type="ECO:0000256" key="3">
    <source>
        <dbReference type="ARBA" id="ARBA00022801"/>
    </source>
</evidence>
<gene>
    <name evidence="6" type="primary">ade</name>
    <name evidence="9" type="ORF">J2Z37_002182</name>
</gene>
<dbReference type="Proteomes" id="UP001519343">
    <property type="component" value="Unassembled WGS sequence"/>
</dbReference>
<keyword evidence="3 6" id="KW-0378">Hydrolase</keyword>
<dbReference type="InterPro" id="IPR006679">
    <property type="entry name" value="Adenine_deam"/>
</dbReference>
<sequence>MGQLDNKSLIHRIDVAAGRTSADLIITNGKIIDVFNGDILEGDVVIADGTIVAIGPYGPPAHDQQVTVWKQPKVINAEGRYICPAFIDGHVHIESALVTPQEFAKALLPHGVTTIVTDPHEIANVAGTEGIQFMLDSTQDLPFDAYFMLPSCVPATPFEHAGAILKAEQLKPLLAHPRVLGLAEVMDFPSVQAAEESMIDKLVAAHQHRIDGHAAGINSNGINIYMTAGIRTDHECVTAEEVRVRLQRGMYVMIREGSVAKNAKALFPAVTERNSRRCLFVTDDKHLDDLMKEGSIDHIIRLAIKEGLSPLTAIQMGTLNPAECFNLNHKGAIAPGYDADFLLLDDLENITIHQVYKNGSLIAEQGESVETPFSTPPTIPANIKNSVHLPPLDTTHLRIPLKGNRAHVIEIIPNNLVTNHLIEEVERDNNGTFTPSNDKIKIAVIERHRASGHIGLGIVKGLGLKKGAIASTVAHDSHNLIVAGTNDEDMILAAKELEKIQGGLLIACDGEVVASLPLPIAGLLSDQMGDVVLRELAKLKEGLSQVGFSQPFNPFLTLSFLALPVIPELKITDSGLFDVVNFHHIEVEASPTE</sequence>
<dbReference type="InterPro" id="IPR032466">
    <property type="entry name" value="Metal_Hydrolase"/>
</dbReference>
<comment type="catalytic activity">
    <reaction evidence="5 6">
        <text>adenine + H2O + H(+) = hypoxanthine + NH4(+)</text>
        <dbReference type="Rhea" id="RHEA:23688"/>
        <dbReference type="ChEBI" id="CHEBI:15377"/>
        <dbReference type="ChEBI" id="CHEBI:15378"/>
        <dbReference type="ChEBI" id="CHEBI:16708"/>
        <dbReference type="ChEBI" id="CHEBI:17368"/>
        <dbReference type="ChEBI" id="CHEBI:28938"/>
        <dbReference type="EC" id="3.5.4.2"/>
    </reaction>
</comment>
<dbReference type="PANTHER" id="PTHR11113">
    <property type="entry name" value="N-ACETYLGLUCOSAMINE-6-PHOSPHATE DEACETYLASE"/>
    <property type="match status" value="1"/>
</dbReference>
<dbReference type="InterPro" id="IPR011059">
    <property type="entry name" value="Metal-dep_hydrolase_composite"/>
</dbReference>
<dbReference type="InterPro" id="IPR006680">
    <property type="entry name" value="Amidohydro-rel"/>
</dbReference>
<keyword evidence="10" id="KW-1185">Reference proteome</keyword>
<dbReference type="EMBL" id="JAGGKT010000005">
    <property type="protein sequence ID" value="MBP1932181.1"/>
    <property type="molecule type" value="Genomic_DNA"/>
</dbReference>
<comment type="caution">
    <text evidence="9">The sequence shown here is derived from an EMBL/GenBank/DDBJ whole genome shotgun (WGS) entry which is preliminary data.</text>
</comment>
<dbReference type="SUPFAM" id="SSF51338">
    <property type="entry name" value="Composite domain of metallo-dependent hydrolases"/>
    <property type="match status" value="1"/>
</dbReference>
<accession>A0ABS4GPK3</accession>
<feature type="domain" description="Adenine deaminase C-terminal" evidence="8">
    <location>
        <begin position="416"/>
        <end position="582"/>
    </location>
</feature>
<protein>
    <recommendedName>
        <fullName evidence="2 6">Adenine deaminase</fullName>
        <shortName evidence="6">Adenase</shortName>
        <shortName evidence="6">Adenine aminase</shortName>
        <ecNumber evidence="2 6">3.5.4.2</ecNumber>
    </recommendedName>
</protein>
<dbReference type="RefSeq" id="WP_209810239.1">
    <property type="nucleotide sequence ID" value="NZ_JAGGKT010000005.1"/>
</dbReference>
<dbReference type="Gene3D" id="3.20.20.140">
    <property type="entry name" value="Metal-dependent hydrolases"/>
    <property type="match status" value="1"/>
</dbReference>
<comment type="similarity">
    <text evidence="1 6">Belongs to the metallo-dependent hydrolases superfamily. Adenine deaminase family.</text>
</comment>
<evidence type="ECO:0000313" key="9">
    <source>
        <dbReference type="EMBL" id="MBP1932181.1"/>
    </source>
</evidence>
<evidence type="ECO:0000313" key="10">
    <source>
        <dbReference type="Proteomes" id="UP001519343"/>
    </source>
</evidence>
<organism evidence="9 10">
    <name type="scientific">Ammoniphilus resinae</name>
    <dbReference type="NCBI Taxonomy" id="861532"/>
    <lineage>
        <taxon>Bacteria</taxon>
        <taxon>Bacillati</taxon>
        <taxon>Bacillota</taxon>
        <taxon>Bacilli</taxon>
        <taxon>Bacillales</taxon>
        <taxon>Paenibacillaceae</taxon>
        <taxon>Aneurinibacillus group</taxon>
        <taxon>Ammoniphilus</taxon>
    </lineage>
</organism>
<evidence type="ECO:0000256" key="1">
    <source>
        <dbReference type="ARBA" id="ARBA00006773"/>
    </source>
</evidence>
<comment type="cofactor">
    <cofactor evidence="6">
        <name>Mn(2+)</name>
        <dbReference type="ChEBI" id="CHEBI:29035"/>
    </cofactor>
</comment>
<dbReference type="InterPro" id="IPR026912">
    <property type="entry name" value="Adenine_deam_C"/>
</dbReference>
<dbReference type="CDD" id="cd01295">
    <property type="entry name" value="AdeC"/>
    <property type="match status" value="1"/>
</dbReference>
<dbReference type="Gene3D" id="2.30.40.10">
    <property type="entry name" value="Urease, subunit C, domain 1"/>
    <property type="match status" value="1"/>
</dbReference>
<evidence type="ECO:0000256" key="2">
    <source>
        <dbReference type="ARBA" id="ARBA00012782"/>
    </source>
</evidence>
<evidence type="ECO:0000259" key="8">
    <source>
        <dbReference type="Pfam" id="PF13382"/>
    </source>
</evidence>
<name>A0ABS4GPK3_9BACL</name>